<reference evidence="1" key="1">
    <citation type="submission" date="2023-11" db="EMBL/GenBank/DDBJ databases">
        <authorList>
            <person name="Poullet M."/>
        </authorList>
    </citation>
    <scope>NUCLEOTIDE SEQUENCE</scope>
    <source>
        <strain evidence="1">E1834</strain>
    </source>
</reference>
<dbReference type="Proteomes" id="UP001497535">
    <property type="component" value="Unassembled WGS sequence"/>
</dbReference>
<evidence type="ECO:0000313" key="2">
    <source>
        <dbReference type="Proteomes" id="UP001497535"/>
    </source>
</evidence>
<gene>
    <name evidence="1" type="ORF">MENTE1834_LOCUS22284</name>
</gene>
<proteinExistence type="predicted"/>
<protein>
    <submittedName>
        <fullName evidence="1">Uncharacterized protein</fullName>
    </submittedName>
</protein>
<organism evidence="1 2">
    <name type="scientific">Meloidogyne enterolobii</name>
    <name type="common">Root-knot nematode worm</name>
    <name type="synonym">Meloidogyne mayaguensis</name>
    <dbReference type="NCBI Taxonomy" id="390850"/>
    <lineage>
        <taxon>Eukaryota</taxon>
        <taxon>Metazoa</taxon>
        <taxon>Ecdysozoa</taxon>
        <taxon>Nematoda</taxon>
        <taxon>Chromadorea</taxon>
        <taxon>Rhabditida</taxon>
        <taxon>Tylenchina</taxon>
        <taxon>Tylenchomorpha</taxon>
        <taxon>Tylenchoidea</taxon>
        <taxon>Meloidogynidae</taxon>
        <taxon>Meloidogyninae</taxon>
        <taxon>Meloidogyne</taxon>
    </lineage>
</organism>
<sequence length="171" mass="18199">MNSQAPKRRGRPAKAKAAPAASVPTTDKSPPKPKSPISAPNGEAKSPVKPLSPVKPSSPAKSPVVAKKGRGRPKGAAVVKKSPPKKPVAKSVAKGGVTKKAGAGKRGRPAKKNAASEESSGDDAGICLSINRRILTFLWPKYFKVKTFPETILVSKLGRTWEFFTRWEKRV</sequence>
<dbReference type="EMBL" id="CAVMJV010000028">
    <property type="protein sequence ID" value="CAK5075479.1"/>
    <property type="molecule type" value="Genomic_DNA"/>
</dbReference>
<evidence type="ECO:0000313" key="1">
    <source>
        <dbReference type="EMBL" id="CAK5075479.1"/>
    </source>
</evidence>
<name>A0ACB0ZA80_MELEN</name>
<keyword evidence="2" id="KW-1185">Reference proteome</keyword>
<comment type="caution">
    <text evidence="1">The sequence shown here is derived from an EMBL/GenBank/DDBJ whole genome shotgun (WGS) entry which is preliminary data.</text>
</comment>
<accession>A0ACB0ZA80</accession>